<dbReference type="GO" id="GO:0004553">
    <property type="term" value="F:hydrolase activity, hydrolyzing O-glycosyl compounds"/>
    <property type="evidence" value="ECO:0007669"/>
    <property type="project" value="InterPro"/>
</dbReference>
<dbReference type="SUPFAM" id="SSF48208">
    <property type="entry name" value="Six-hairpin glycosidases"/>
    <property type="match status" value="1"/>
</dbReference>
<reference evidence="2 3" key="1">
    <citation type="journal article" date="2018" name="PLoS Genet.">
        <title>Population sequencing reveals clonal diversity and ancestral inbreeding in the grapevine cultivar Chardonnay.</title>
        <authorList>
            <person name="Roach M.J."/>
            <person name="Johnson D.L."/>
            <person name="Bohlmann J."/>
            <person name="van Vuuren H.J."/>
            <person name="Jones S.J."/>
            <person name="Pretorius I.S."/>
            <person name="Schmidt S.A."/>
            <person name="Borneman A.R."/>
        </authorList>
    </citation>
    <scope>NUCLEOTIDE SEQUENCE [LARGE SCALE GENOMIC DNA]</scope>
    <source>
        <strain evidence="3">cv. Chardonnay</strain>
        <tissue evidence="2">Leaf</tissue>
    </source>
</reference>
<dbReference type="Pfam" id="PF04685">
    <property type="entry name" value="DUF608"/>
    <property type="match status" value="1"/>
</dbReference>
<name>A0A438HPA7_VITVI</name>
<protein>
    <submittedName>
        <fullName evidence="2">Non-lysosomal glucosylceramidase</fullName>
    </submittedName>
</protein>
<dbReference type="OrthoDB" id="730489at2759"/>
<dbReference type="EMBL" id="QGNW01000195">
    <property type="protein sequence ID" value="RVW86286.1"/>
    <property type="molecule type" value="Genomic_DNA"/>
</dbReference>
<dbReference type="InterPro" id="IPR008928">
    <property type="entry name" value="6-hairpin_glycosidase_sf"/>
</dbReference>
<dbReference type="Proteomes" id="UP000288805">
    <property type="component" value="Unassembled WGS sequence"/>
</dbReference>
<proteinExistence type="predicted"/>
<evidence type="ECO:0000313" key="2">
    <source>
        <dbReference type="EMBL" id="RVW86286.1"/>
    </source>
</evidence>
<evidence type="ECO:0000313" key="3">
    <source>
        <dbReference type="Proteomes" id="UP000288805"/>
    </source>
</evidence>
<comment type="caution">
    <text evidence="2">The sequence shown here is derived from an EMBL/GenBank/DDBJ whole genome shotgun (WGS) entry which is preliminary data.</text>
</comment>
<accession>A0A438HPA7</accession>
<feature type="domain" description="Glycosyl-hydrolase family 116 catalytic region" evidence="1">
    <location>
        <begin position="43"/>
        <end position="162"/>
    </location>
</feature>
<dbReference type="PANTHER" id="PTHR12654">
    <property type="entry name" value="BILE ACID BETA-GLUCOSIDASE-RELATED"/>
    <property type="match status" value="1"/>
</dbReference>
<dbReference type="AlphaFoldDB" id="A0A438HPA7"/>
<dbReference type="GO" id="GO:0005975">
    <property type="term" value="P:carbohydrate metabolic process"/>
    <property type="evidence" value="ECO:0007669"/>
    <property type="project" value="InterPro"/>
</dbReference>
<dbReference type="InterPro" id="IPR006775">
    <property type="entry name" value="GH116_catalytic"/>
</dbReference>
<dbReference type="PANTHER" id="PTHR12654:SF24">
    <property type="entry name" value="NON-LYSOSOMAL GLUCOSYLCERAMIDASE"/>
    <property type="match status" value="1"/>
</dbReference>
<organism evidence="2 3">
    <name type="scientific">Vitis vinifera</name>
    <name type="common">Grape</name>
    <dbReference type="NCBI Taxonomy" id="29760"/>
    <lineage>
        <taxon>Eukaryota</taxon>
        <taxon>Viridiplantae</taxon>
        <taxon>Streptophyta</taxon>
        <taxon>Embryophyta</taxon>
        <taxon>Tracheophyta</taxon>
        <taxon>Spermatophyta</taxon>
        <taxon>Magnoliopsida</taxon>
        <taxon>eudicotyledons</taxon>
        <taxon>Gunneridae</taxon>
        <taxon>Pentapetalae</taxon>
        <taxon>rosids</taxon>
        <taxon>Vitales</taxon>
        <taxon>Vitaceae</taxon>
        <taxon>Viteae</taxon>
        <taxon>Vitis</taxon>
    </lineage>
</organism>
<gene>
    <name evidence="2" type="primary">CG33090</name>
    <name evidence="2" type="ORF">CK203_043246</name>
</gene>
<sequence length="181" mass="20246">MEDQLAAVIGEGRLLHLFRFLGNPSHTGIDGLFQDHRDWTTRYARACGLQPIVDDEKARSALEKVYNFNVLKVKEGKCGAVNGMLPDGRVDMSAMQSREIWAGVTYSVAANMIHEGMVETAFNTASGIYDAAWSQEGLGYSFQTPEAWNTDEEYRSLCYMRPWLYGQCSGHCQSQSSITMI</sequence>
<evidence type="ECO:0000259" key="1">
    <source>
        <dbReference type="Pfam" id="PF04685"/>
    </source>
</evidence>
<dbReference type="InterPro" id="IPR052566">
    <property type="entry name" value="Non-lysos_glucosylceramidase"/>
</dbReference>